<keyword evidence="3" id="KW-1185">Reference proteome</keyword>
<dbReference type="AlphaFoldDB" id="A0A1G6CGE8"/>
<proteinExistence type="predicted"/>
<dbReference type="Gene3D" id="2.40.70.10">
    <property type="entry name" value="Acid Proteases"/>
    <property type="match status" value="1"/>
</dbReference>
<dbReference type="RefSeq" id="WP_090876712.1">
    <property type="nucleotide sequence ID" value="NZ_FMXQ01000004.1"/>
</dbReference>
<evidence type="ECO:0000313" key="3">
    <source>
        <dbReference type="Proteomes" id="UP000199071"/>
    </source>
</evidence>
<keyword evidence="1" id="KW-0812">Transmembrane</keyword>
<dbReference type="InterPro" id="IPR021109">
    <property type="entry name" value="Peptidase_aspartic_dom_sf"/>
</dbReference>
<dbReference type="NCBIfam" id="TIGR02281">
    <property type="entry name" value="clan_AA_DTGA"/>
    <property type="match status" value="1"/>
</dbReference>
<dbReference type="InterPro" id="IPR011969">
    <property type="entry name" value="Clan_AA_Asp_peptidase_C"/>
</dbReference>
<dbReference type="GO" id="GO:0004190">
    <property type="term" value="F:aspartic-type endopeptidase activity"/>
    <property type="evidence" value="ECO:0007669"/>
    <property type="project" value="InterPro"/>
</dbReference>
<sequence length="244" mass="25542">MSEDPQRRNSLLPRLLLGLAVLAVVVVVGLYVTDAGLTVDDIDLPRLVALLAILLFVGAGVFARPFGAWQILRSMAIWVAIILVVAGLYASRDQLAGFAGRLIGALAPGMPITGRLAGAADADSVAFIRSSGGHFAVRAEIDDQPVNMLFDTGASFVTLTPGDAQSIGIDPVSLSYSIPIRTANGMMSAAAVTLNRMSVGPIEQRDVPALVAPRGSLEQSLLGLSFLNLLHGYSIVGDRLVLTP</sequence>
<feature type="transmembrane region" description="Helical" evidence="1">
    <location>
        <begin position="44"/>
        <end position="63"/>
    </location>
</feature>
<keyword evidence="2" id="KW-0378">Hydrolase</keyword>
<dbReference type="STRING" id="665467.SAMN02982931_02466"/>
<keyword evidence="2" id="KW-0645">Protease</keyword>
<accession>A0A1G6CGE8</accession>
<dbReference type="GO" id="GO:0006508">
    <property type="term" value="P:proteolysis"/>
    <property type="evidence" value="ECO:0007669"/>
    <property type="project" value="UniProtKB-KW"/>
</dbReference>
<feature type="transmembrane region" description="Helical" evidence="1">
    <location>
        <begin position="75"/>
        <end position="91"/>
    </location>
</feature>
<evidence type="ECO:0000256" key="1">
    <source>
        <dbReference type="SAM" id="Phobius"/>
    </source>
</evidence>
<dbReference type="InterPro" id="IPR001969">
    <property type="entry name" value="Aspartic_peptidase_AS"/>
</dbReference>
<name>A0A1G6CGE8_9HYPH</name>
<dbReference type="CDD" id="cd05483">
    <property type="entry name" value="retropepsin_like_bacteria"/>
    <property type="match status" value="1"/>
</dbReference>
<dbReference type="Proteomes" id="UP000199071">
    <property type="component" value="Unassembled WGS sequence"/>
</dbReference>
<protein>
    <submittedName>
        <fullName evidence="2">Aspartyl protease family protein</fullName>
    </submittedName>
</protein>
<dbReference type="EMBL" id="FMXQ01000004">
    <property type="protein sequence ID" value="SDB31933.1"/>
    <property type="molecule type" value="Genomic_DNA"/>
</dbReference>
<gene>
    <name evidence="2" type="ORF">SAMN02982931_02466</name>
</gene>
<dbReference type="InterPro" id="IPR034122">
    <property type="entry name" value="Retropepsin-like_bacterial"/>
</dbReference>
<dbReference type="Pfam" id="PF13650">
    <property type="entry name" value="Asp_protease_2"/>
    <property type="match status" value="1"/>
</dbReference>
<dbReference type="OrthoDB" id="7595324at2"/>
<dbReference type="SUPFAM" id="SSF50630">
    <property type="entry name" value="Acid proteases"/>
    <property type="match status" value="1"/>
</dbReference>
<dbReference type="PROSITE" id="PS00141">
    <property type="entry name" value="ASP_PROTEASE"/>
    <property type="match status" value="1"/>
</dbReference>
<keyword evidence="1" id="KW-1133">Transmembrane helix</keyword>
<reference evidence="2 3" key="1">
    <citation type="submission" date="2016-10" db="EMBL/GenBank/DDBJ databases">
        <authorList>
            <person name="de Groot N.N."/>
        </authorList>
    </citation>
    <scope>NUCLEOTIDE SEQUENCE [LARGE SCALE GENOMIC DNA]</scope>
    <source>
        <strain evidence="2 3">ATCC 35022</strain>
    </source>
</reference>
<keyword evidence="1" id="KW-0472">Membrane</keyword>
<feature type="transmembrane region" description="Helical" evidence="1">
    <location>
        <begin position="12"/>
        <end position="32"/>
    </location>
</feature>
<evidence type="ECO:0000313" key="2">
    <source>
        <dbReference type="EMBL" id="SDB31933.1"/>
    </source>
</evidence>
<organism evidence="2 3">
    <name type="scientific">Bauldia litoralis</name>
    <dbReference type="NCBI Taxonomy" id="665467"/>
    <lineage>
        <taxon>Bacteria</taxon>
        <taxon>Pseudomonadati</taxon>
        <taxon>Pseudomonadota</taxon>
        <taxon>Alphaproteobacteria</taxon>
        <taxon>Hyphomicrobiales</taxon>
        <taxon>Kaistiaceae</taxon>
        <taxon>Bauldia</taxon>
    </lineage>
</organism>